<evidence type="ECO:0000259" key="8">
    <source>
        <dbReference type="Pfam" id="PF10412"/>
    </source>
</evidence>
<feature type="transmembrane region" description="Helical" evidence="7">
    <location>
        <begin position="31"/>
        <end position="49"/>
    </location>
</feature>
<dbReference type="InterPro" id="IPR051539">
    <property type="entry name" value="T4SS-coupling_protein"/>
</dbReference>
<evidence type="ECO:0000313" key="9">
    <source>
        <dbReference type="EMBL" id="PMP82256.1"/>
    </source>
</evidence>
<evidence type="ECO:0000256" key="7">
    <source>
        <dbReference type="SAM" id="Phobius"/>
    </source>
</evidence>
<proteinExistence type="predicted"/>
<evidence type="ECO:0000256" key="3">
    <source>
        <dbReference type="ARBA" id="ARBA00022692"/>
    </source>
</evidence>
<keyword evidence="5 7" id="KW-0472">Membrane</keyword>
<name>A0A2J6X682_9BACT</name>
<dbReference type="InterPro" id="IPR027417">
    <property type="entry name" value="P-loop_NTPase"/>
</dbReference>
<keyword evidence="2" id="KW-1003">Cell membrane</keyword>
<evidence type="ECO:0000256" key="2">
    <source>
        <dbReference type="ARBA" id="ARBA00022475"/>
    </source>
</evidence>
<evidence type="ECO:0000256" key="6">
    <source>
        <dbReference type="SAM" id="MobiDB-lite"/>
    </source>
</evidence>
<feature type="region of interest" description="Disordered" evidence="6">
    <location>
        <begin position="607"/>
        <end position="630"/>
    </location>
</feature>
<feature type="domain" description="Type IV secretion system coupling protein TraD DNA-binding" evidence="8">
    <location>
        <begin position="126"/>
        <end position="498"/>
    </location>
</feature>
<dbReference type="Pfam" id="PF10412">
    <property type="entry name" value="TrwB_AAD_bind"/>
    <property type="match status" value="1"/>
</dbReference>
<organism evidence="9 10">
    <name type="scientific">Caldisericum exile</name>
    <dbReference type="NCBI Taxonomy" id="693075"/>
    <lineage>
        <taxon>Bacteria</taxon>
        <taxon>Pseudomonadati</taxon>
        <taxon>Caldisericota/Cryosericota group</taxon>
        <taxon>Caldisericota</taxon>
        <taxon>Caldisericia</taxon>
        <taxon>Caldisericales</taxon>
        <taxon>Caldisericaceae</taxon>
        <taxon>Caldisericum</taxon>
    </lineage>
</organism>
<evidence type="ECO:0000256" key="1">
    <source>
        <dbReference type="ARBA" id="ARBA00004651"/>
    </source>
</evidence>
<dbReference type="GO" id="GO:0005886">
    <property type="term" value="C:plasma membrane"/>
    <property type="evidence" value="ECO:0007669"/>
    <property type="project" value="UniProtKB-SubCell"/>
</dbReference>
<comment type="caution">
    <text evidence="9">The sequence shown here is derived from an EMBL/GenBank/DDBJ whole genome shotgun (WGS) entry which is preliminary data.</text>
</comment>
<sequence length="681" mass="77606">MASKRKIFYARSRKTDYQISNDEYRTYLDQHIYWLIAGFIFSTFLFYFFFKAQGYGFFEALKIKDKLHFYIIASSIIGIIPAIYFVKPIQRLKIKDLNAPRLVYDETALQQFNDNEPQPRTLHLTPTLSLSKRATETATLITGEPGAGKSVTLDRYHEANIKEGSYSICHDPKGDYTHAYLSCGEHIAVLAPWLKQTKAIDFGGMIYNEDKNKQEAILNLFIVSFHGSKPDGDSFWYETSYSVLKAICLKLCKEKKSNFQEIDICQEFYSKQTAEDFHNLKEFYAPIGNLISKEASDMISSIIGSCVPTIVKLQSLANFWHDEKNRLNIKDFIYRKTKYHHVIIRNDATYESIASSVVACFVNVATAFLLDSEYLEFSRTLKSKREFRFLLDEFNSFAKFLDIPMFNGLSDLGRAAGIRLYICLQRRSQALHFTKNRDLANDFLATFPNLVICRMAESDIKDFENILGSYKVIEYTQSSSFNQQGQSTTEKIQEVEKKNDPFILKNILGPIDKIGVKVCIKTVQNPIFAVVWIPFKKFGEEIIEERALAAKEKGKEFKPLTFKAEHKSSVEILISPQTTPTVEESSTTKEEEKEGIQISFDFDDLIKGTEQPPAEDTSSEEKAEPSGISEVSKEAVTSLIDPTHTLGVIVQGIEILDSLSPATNNKDTITLEEKLKKLKGR</sequence>
<dbReference type="InterPro" id="IPR019476">
    <property type="entry name" value="T4SS_TraD_DNA-bd"/>
</dbReference>
<dbReference type="SUPFAM" id="SSF52540">
    <property type="entry name" value="P-loop containing nucleoside triphosphate hydrolases"/>
    <property type="match status" value="1"/>
</dbReference>
<evidence type="ECO:0000313" key="10">
    <source>
        <dbReference type="Proteomes" id="UP000236910"/>
    </source>
</evidence>
<comment type="subcellular location">
    <subcellularLocation>
        <location evidence="1">Cell membrane</location>
        <topology evidence="1">Multi-pass membrane protein</topology>
    </subcellularLocation>
</comment>
<dbReference type="EMBL" id="PNIX01000230">
    <property type="protein sequence ID" value="PMP82256.1"/>
    <property type="molecule type" value="Genomic_DNA"/>
</dbReference>
<gene>
    <name evidence="9" type="ORF">C0175_03905</name>
</gene>
<evidence type="ECO:0000256" key="4">
    <source>
        <dbReference type="ARBA" id="ARBA00022989"/>
    </source>
</evidence>
<keyword evidence="4 7" id="KW-1133">Transmembrane helix</keyword>
<dbReference type="Proteomes" id="UP000236910">
    <property type="component" value="Unassembled WGS sequence"/>
</dbReference>
<dbReference type="PANTHER" id="PTHR37937:SF1">
    <property type="entry name" value="CONJUGATIVE TRANSFER: DNA TRANSPORT"/>
    <property type="match status" value="1"/>
</dbReference>
<protein>
    <recommendedName>
        <fullName evidence="8">Type IV secretion system coupling protein TraD DNA-binding domain-containing protein</fullName>
    </recommendedName>
</protein>
<reference evidence="9 10" key="1">
    <citation type="submission" date="2018-01" db="EMBL/GenBank/DDBJ databases">
        <title>Metagenomic assembled genomes from two thermal pools in the Uzon Caldera, Kamchatka, Russia.</title>
        <authorList>
            <person name="Wilkins L."/>
            <person name="Ettinger C."/>
        </authorList>
    </citation>
    <scope>NUCLEOTIDE SEQUENCE [LARGE SCALE GENOMIC DNA]</scope>
    <source>
        <strain evidence="9">ARK-10</strain>
    </source>
</reference>
<dbReference type="Gene3D" id="3.40.50.300">
    <property type="entry name" value="P-loop containing nucleotide triphosphate hydrolases"/>
    <property type="match status" value="2"/>
</dbReference>
<dbReference type="AlphaFoldDB" id="A0A2J6X682"/>
<evidence type="ECO:0000256" key="5">
    <source>
        <dbReference type="ARBA" id="ARBA00023136"/>
    </source>
</evidence>
<feature type="transmembrane region" description="Helical" evidence="7">
    <location>
        <begin position="69"/>
        <end position="86"/>
    </location>
</feature>
<accession>A0A2J6X682</accession>
<dbReference type="PANTHER" id="PTHR37937">
    <property type="entry name" value="CONJUGATIVE TRANSFER: DNA TRANSPORT"/>
    <property type="match status" value="1"/>
</dbReference>
<keyword evidence="3 7" id="KW-0812">Transmembrane</keyword>